<keyword evidence="3" id="KW-1185">Reference proteome</keyword>
<name>A0A9Q3KU81_9BASI</name>
<evidence type="ECO:0000256" key="1">
    <source>
        <dbReference type="SAM" id="MobiDB-lite"/>
    </source>
</evidence>
<feature type="compositionally biased region" description="Polar residues" evidence="1">
    <location>
        <begin position="173"/>
        <end position="183"/>
    </location>
</feature>
<organism evidence="2 3">
    <name type="scientific">Austropuccinia psidii MF-1</name>
    <dbReference type="NCBI Taxonomy" id="1389203"/>
    <lineage>
        <taxon>Eukaryota</taxon>
        <taxon>Fungi</taxon>
        <taxon>Dikarya</taxon>
        <taxon>Basidiomycota</taxon>
        <taxon>Pucciniomycotina</taxon>
        <taxon>Pucciniomycetes</taxon>
        <taxon>Pucciniales</taxon>
        <taxon>Sphaerophragmiaceae</taxon>
        <taxon>Austropuccinia</taxon>
    </lineage>
</organism>
<evidence type="ECO:0000313" key="2">
    <source>
        <dbReference type="EMBL" id="MBW0586271.1"/>
    </source>
</evidence>
<feature type="compositionally biased region" description="Polar residues" evidence="1">
    <location>
        <begin position="145"/>
        <end position="162"/>
    </location>
</feature>
<sequence>CRALYAPSGVSPAFVPQQRPTLVMLADKHTRNVCLLSTPSNHKARGVLAQDALARTPLWSTMMKPYPSTNGHRDPKQANGNNSGQLALCPQPLIDYPANEGWQWQDDIQTWANHQHVLSLMGFKRQKQNSPNPPRHNSPVPSLPCEQTTRQATPGPSGTQWSEELFREPSIPGLSSSYQPPEDNTTHEPEPEAAPRQSTKEHF</sequence>
<evidence type="ECO:0000313" key="3">
    <source>
        <dbReference type="Proteomes" id="UP000765509"/>
    </source>
</evidence>
<feature type="non-terminal residue" evidence="2">
    <location>
        <position position="1"/>
    </location>
</feature>
<protein>
    <submittedName>
        <fullName evidence="2">Uncharacterized protein</fullName>
    </submittedName>
</protein>
<dbReference type="AlphaFoldDB" id="A0A9Q3KU81"/>
<feature type="non-terminal residue" evidence="2">
    <location>
        <position position="203"/>
    </location>
</feature>
<dbReference type="EMBL" id="AVOT02123424">
    <property type="protein sequence ID" value="MBW0586271.1"/>
    <property type="molecule type" value="Genomic_DNA"/>
</dbReference>
<feature type="region of interest" description="Disordered" evidence="1">
    <location>
        <begin position="125"/>
        <end position="203"/>
    </location>
</feature>
<gene>
    <name evidence="2" type="ORF">O181_125986</name>
</gene>
<comment type="caution">
    <text evidence="2">The sequence shown here is derived from an EMBL/GenBank/DDBJ whole genome shotgun (WGS) entry which is preliminary data.</text>
</comment>
<accession>A0A9Q3KU81</accession>
<feature type="region of interest" description="Disordered" evidence="1">
    <location>
        <begin position="66"/>
        <end position="86"/>
    </location>
</feature>
<dbReference type="Proteomes" id="UP000765509">
    <property type="component" value="Unassembled WGS sequence"/>
</dbReference>
<proteinExistence type="predicted"/>
<reference evidence="2" key="1">
    <citation type="submission" date="2021-03" db="EMBL/GenBank/DDBJ databases">
        <title>Draft genome sequence of rust myrtle Austropuccinia psidii MF-1, a brazilian biotype.</title>
        <authorList>
            <person name="Quecine M.C."/>
            <person name="Pachon D.M.R."/>
            <person name="Bonatelli M.L."/>
            <person name="Correr F.H."/>
            <person name="Franceschini L.M."/>
            <person name="Leite T.F."/>
            <person name="Margarido G.R.A."/>
            <person name="Almeida C.A."/>
            <person name="Ferrarezi J.A."/>
            <person name="Labate C.A."/>
        </authorList>
    </citation>
    <scope>NUCLEOTIDE SEQUENCE</scope>
    <source>
        <strain evidence="2">MF-1</strain>
    </source>
</reference>